<sequence>MSAARALICRSRPAVPRPAMTVGKNTRHLHDITITRTGKPIYRQGGGRYNALNNFGRVQGAC</sequence>
<evidence type="ECO:0000313" key="1">
    <source>
        <dbReference type="EMBL" id="EWC45547.1"/>
    </source>
</evidence>
<dbReference type="HOGENOM" id="CLU_2904174_0_0_1"/>
<organism evidence="1 2">
    <name type="scientific">Drechslerella stenobrocha 248</name>
    <dbReference type="NCBI Taxonomy" id="1043628"/>
    <lineage>
        <taxon>Eukaryota</taxon>
        <taxon>Fungi</taxon>
        <taxon>Dikarya</taxon>
        <taxon>Ascomycota</taxon>
        <taxon>Pezizomycotina</taxon>
        <taxon>Orbiliomycetes</taxon>
        <taxon>Orbiliales</taxon>
        <taxon>Orbiliaceae</taxon>
        <taxon>Drechslerella</taxon>
    </lineage>
</organism>
<protein>
    <submittedName>
        <fullName evidence="1">Uncharacterized protein</fullName>
    </submittedName>
</protein>
<name>W7HZB7_9PEZI</name>
<evidence type="ECO:0000313" key="2">
    <source>
        <dbReference type="Proteomes" id="UP000024837"/>
    </source>
</evidence>
<dbReference type="EMBL" id="KI966426">
    <property type="protein sequence ID" value="EWC45547.1"/>
    <property type="molecule type" value="Genomic_DNA"/>
</dbReference>
<accession>W7HZB7</accession>
<dbReference type="AlphaFoldDB" id="W7HZB7"/>
<proteinExistence type="predicted"/>
<dbReference type="Proteomes" id="UP000024837">
    <property type="component" value="Unassembled WGS sequence"/>
</dbReference>
<keyword evidence="2" id="KW-1185">Reference proteome</keyword>
<reference evidence="1 2" key="1">
    <citation type="submission" date="2013-05" db="EMBL/GenBank/DDBJ databases">
        <title>Drechslerella stenobrocha genome reveals carnivorous origination and mechanical trapping mechanism of predatory fungi.</title>
        <authorList>
            <person name="Liu X."/>
            <person name="Zhang W."/>
            <person name="Liu K."/>
        </authorList>
    </citation>
    <scope>NUCLEOTIDE SEQUENCE [LARGE SCALE GENOMIC DNA]</scope>
    <source>
        <strain evidence="1 2">248</strain>
    </source>
</reference>
<gene>
    <name evidence="1" type="ORF">DRE_05405</name>
</gene>